<dbReference type="Proteomes" id="UP000054561">
    <property type="component" value="Unassembled WGS sequence"/>
</dbReference>
<dbReference type="Pfam" id="PF12887">
    <property type="entry name" value="SICA_alpha"/>
    <property type="match status" value="1"/>
</dbReference>
<dbReference type="VEuPathDB" id="PlasmoDB:AK88_04928"/>
<evidence type="ECO:0000259" key="2">
    <source>
        <dbReference type="Pfam" id="PF12887"/>
    </source>
</evidence>
<protein>
    <recommendedName>
        <fullName evidence="2">Schizont-infected cell agglutination extracellular alpha domain-containing protein</fullName>
    </recommendedName>
</protein>
<proteinExistence type="predicted"/>
<evidence type="ECO:0000313" key="3">
    <source>
        <dbReference type="EMBL" id="KJP85425.1"/>
    </source>
</evidence>
<evidence type="ECO:0000313" key="4">
    <source>
        <dbReference type="Proteomes" id="UP000054561"/>
    </source>
</evidence>
<name>A0A0D9QED7_PLAFR</name>
<keyword evidence="4" id="KW-1185">Reference proteome</keyword>
<evidence type="ECO:0000256" key="1">
    <source>
        <dbReference type="SAM" id="MobiDB-lite"/>
    </source>
</evidence>
<feature type="domain" description="Schizont-infected cell agglutination extracellular alpha" evidence="2">
    <location>
        <begin position="6"/>
        <end position="113"/>
    </location>
</feature>
<dbReference type="EMBL" id="KQ001726">
    <property type="protein sequence ID" value="KJP85425.1"/>
    <property type="molecule type" value="Genomic_DNA"/>
</dbReference>
<reference evidence="3 4" key="1">
    <citation type="submission" date="2014-03" db="EMBL/GenBank/DDBJ databases">
        <title>The Genome Sequence of Plasmodium fragile nilgiri.</title>
        <authorList>
            <consortium name="The Broad Institute Genomics Platform"/>
            <consortium name="The Broad Institute Genome Sequencing Center for Infectious Disease"/>
            <person name="Neafsey D."/>
            <person name="Duraisingh M."/>
            <person name="Young S.K."/>
            <person name="Zeng Q."/>
            <person name="Gargeya S."/>
            <person name="Abouelleil A."/>
            <person name="Alvarado L."/>
            <person name="Chapman S.B."/>
            <person name="Gainer-Dewar J."/>
            <person name="Goldberg J."/>
            <person name="Griggs A."/>
            <person name="Gujja S."/>
            <person name="Hansen M."/>
            <person name="Howarth C."/>
            <person name="Imamovic A."/>
            <person name="Larimer J."/>
            <person name="Pearson M."/>
            <person name="Poon T.W."/>
            <person name="Priest M."/>
            <person name="Roberts A."/>
            <person name="Saif S."/>
            <person name="Shea T."/>
            <person name="Sykes S."/>
            <person name="Wortman J."/>
            <person name="Nusbaum C."/>
            <person name="Birren B."/>
        </authorList>
    </citation>
    <scope>NUCLEOTIDE SEQUENCE [LARGE SCALE GENOMIC DNA]</scope>
    <source>
        <strain evidence="4">nilgiri</strain>
    </source>
</reference>
<accession>A0A0D9QED7</accession>
<gene>
    <name evidence="3" type="ORF">AK88_04928</name>
</gene>
<organism evidence="3 4">
    <name type="scientific">Plasmodium fragile</name>
    <dbReference type="NCBI Taxonomy" id="5857"/>
    <lineage>
        <taxon>Eukaryota</taxon>
        <taxon>Sar</taxon>
        <taxon>Alveolata</taxon>
        <taxon>Apicomplexa</taxon>
        <taxon>Aconoidasida</taxon>
        <taxon>Haemosporida</taxon>
        <taxon>Plasmodiidae</taxon>
        <taxon>Plasmodium</taxon>
        <taxon>Plasmodium (Plasmodium)</taxon>
    </lineage>
</organism>
<dbReference type="RefSeq" id="XP_012337955.1">
    <property type="nucleotide sequence ID" value="XM_012482532.1"/>
</dbReference>
<dbReference type="InterPro" id="IPR024290">
    <property type="entry name" value="SICA_extracell_a"/>
</dbReference>
<dbReference type="AlphaFoldDB" id="A0A0D9QED7"/>
<feature type="region of interest" description="Disordered" evidence="1">
    <location>
        <begin position="236"/>
        <end position="257"/>
    </location>
</feature>
<sequence>MAYVVVCRRIVNIFLFMDGLHYTNRNEAWTKRYIFQDEQRLEEYLRCMLGNVALLQLYGDNCEHIEVVRTVSTSMDPLRAAFSNMDISKTCEKMNYRSMKIGTKLIGLTMARWMEKLQGRGKVGSIKSSHDARTCNQGNGMNTQQATATGVRQHATMPIVEMMDDGTTDVVKTLIEKGKSITQKETKTIMNIIAARGNGTDVVEEILQKIEASDTGESIADILDKVINPPPVATFIPENPADTATPAIPQAPSGKDR</sequence>
<dbReference type="OrthoDB" id="10672352at2759"/>
<dbReference type="GeneID" id="24270242"/>